<evidence type="ECO:0000313" key="2">
    <source>
        <dbReference type="EMBL" id="QDT75753.1"/>
    </source>
</evidence>
<dbReference type="AlphaFoldDB" id="A0A517U568"/>
<dbReference type="Proteomes" id="UP000317909">
    <property type="component" value="Chromosome"/>
</dbReference>
<protein>
    <submittedName>
        <fullName evidence="2">Uncharacterized protein</fullName>
    </submittedName>
</protein>
<name>A0A517U568_9BACT</name>
<reference evidence="2 3" key="1">
    <citation type="submission" date="2019-02" db="EMBL/GenBank/DDBJ databases">
        <title>Deep-cultivation of Planctomycetes and their phenomic and genomic characterization uncovers novel biology.</title>
        <authorList>
            <person name="Wiegand S."/>
            <person name="Jogler M."/>
            <person name="Boedeker C."/>
            <person name="Pinto D."/>
            <person name="Vollmers J."/>
            <person name="Rivas-Marin E."/>
            <person name="Kohn T."/>
            <person name="Peeters S.H."/>
            <person name="Heuer A."/>
            <person name="Rast P."/>
            <person name="Oberbeckmann S."/>
            <person name="Bunk B."/>
            <person name="Jeske O."/>
            <person name="Meyerdierks A."/>
            <person name="Storesund J.E."/>
            <person name="Kallscheuer N."/>
            <person name="Luecker S."/>
            <person name="Lage O.M."/>
            <person name="Pohl T."/>
            <person name="Merkel B.J."/>
            <person name="Hornburger P."/>
            <person name="Mueller R.-W."/>
            <person name="Bruemmer F."/>
            <person name="Labrenz M."/>
            <person name="Spormann A.M."/>
            <person name="Op den Camp H."/>
            <person name="Overmann J."/>
            <person name="Amann R."/>
            <person name="Jetten M.S.M."/>
            <person name="Mascher T."/>
            <person name="Medema M.H."/>
            <person name="Devos D.P."/>
            <person name="Kaster A.-K."/>
            <person name="Ovreas L."/>
            <person name="Rohde M."/>
            <person name="Galperin M.Y."/>
            <person name="Jogler C."/>
        </authorList>
    </citation>
    <scope>NUCLEOTIDE SEQUENCE [LARGE SCALE GENOMIC DNA]</scope>
    <source>
        <strain evidence="2 3">I41</strain>
    </source>
</reference>
<keyword evidence="1" id="KW-0175">Coiled coil</keyword>
<accession>A0A517U568</accession>
<sequence>MGTTVKARPTAQRHGATLLQEELDRENDRRALMLAAFERRKDQLIAEVPDLERAPLYLTSKDVAVFEEFGLKRADEIATALQIHAGIAEARALVGDPAVIEAARAELAAAVRNEQTLRAEAEDLDGDAEDEPALAMQIKSLQRRLGQLTAARVDAENKVRRFESRRDWLRTQAPPAMRLDITKEITRRQLIDPVWQRLREVELQIHGFEKLLEIARDSRSDDNPVFCNHARVHCADAFRSNYGSPRVDLGLFSKHLDQLRGELLPALKAEQADLQAKWQATVAEIEAGLDHWIATGEVLRA</sequence>
<dbReference type="EMBL" id="CP036339">
    <property type="protein sequence ID" value="QDT75753.1"/>
    <property type="molecule type" value="Genomic_DNA"/>
</dbReference>
<organism evidence="2 3">
    <name type="scientific">Lacipirellula limnantheis</name>
    <dbReference type="NCBI Taxonomy" id="2528024"/>
    <lineage>
        <taxon>Bacteria</taxon>
        <taxon>Pseudomonadati</taxon>
        <taxon>Planctomycetota</taxon>
        <taxon>Planctomycetia</taxon>
        <taxon>Pirellulales</taxon>
        <taxon>Lacipirellulaceae</taxon>
        <taxon>Lacipirellula</taxon>
    </lineage>
</organism>
<keyword evidence="3" id="KW-1185">Reference proteome</keyword>
<gene>
    <name evidence="2" type="ORF">I41_49950</name>
</gene>
<evidence type="ECO:0000256" key="1">
    <source>
        <dbReference type="SAM" id="Coils"/>
    </source>
</evidence>
<dbReference type="RefSeq" id="WP_145435535.1">
    <property type="nucleotide sequence ID" value="NZ_CP036339.1"/>
</dbReference>
<proteinExistence type="predicted"/>
<feature type="coiled-coil region" evidence="1">
    <location>
        <begin position="100"/>
        <end position="165"/>
    </location>
</feature>
<dbReference type="KEGG" id="llh:I41_49950"/>
<evidence type="ECO:0000313" key="3">
    <source>
        <dbReference type="Proteomes" id="UP000317909"/>
    </source>
</evidence>